<reference evidence="1 2" key="1">
    <citation type="submission" date="2018-08" db="EMBL/GenBank/DDBJ databases">
        <title>Sequencing the genomes of 1000 actinobacteria strains.</title>
        <authorList>
            <person name="Klenk H.-P."/>
        </authorList>
    </citation>
    <scope>NUCLEOTIDE SEQUENCE [LARGE SCALE GENOMIC DNA]</scope>
    <source>
        <strain evidence="1 2">DSM 22891</strain>
    </source>
</reference>
<dbReference type="EMBL" id="QTUC01000001">
    <property type="protein sequence ID" value="REF35008.1"/>
    <property type="molecule type" value="Genomic_DNA"/>
</dbReference>
<proteinExistence type="predicted"/>
<comment type="caution">
    <text evidence="1">The sequence shown here is derived from an EMBL/GenBank/DDBJ whole genome shotgun (WGS) entry which is preliminary data.</text>
</comment>
<name>A0A3D9UZS5_THECX</name>
<protein>
    <submittedName>
        <fullName evidence="1">Uncharacterized protein</fullName>
    </submittedName>
</protein>
<gene>
    <name evidence="1" type="ORF">DFJ64_0377</name>
</gene>
<dbReference type="RefSeq" id="WP_115848867.1">
    <property type="nucleotide sequence ID" value="NZ_QTUC01000001.1"/>
</dbReference>
<evidence type="ECO:0000313" key="2">
    <source>
        <dbReference type="Proteomes" id="UP000256485"/>
    </source>
</evidence>
<dbReference type="OrthoDB" id="3820163at2"/>
<keyword evidence="2" id="KW-1185">Reference proteome</keyword>
<accession>A0A3D9UZS5</accession>
<dbReference type="AlphaFoldDB" id="A0A3D9UZS5"/>
<organism evidence="1 2">
    <name type="scientific">Thermasporomyces composti</name>
    <dbReference type="NCBI Taxonomy" id="696763"/>
    <lineage>
        <taxon>Bacteria</taxon>
        <taxon>Bacillati</taxon>
        <taxon>Actinomycetota</taxon>
        <taxon>Actinomycetes</taxon>
        <taxon>Propionibacteriales</taxon>
        <taxon>Nocardioidaceae</taxon>
        <taxon>Thermasporomyces</taxon>
    </lineage>
</organism>
<sequence>MARTSPPVHTPPIHTVTLPHYQVRSAPDHLAIGEVLDRAICRLVHEAAGPAERRVAIRAVSLIDHPGMSHDDLTATIVATGTDRYDPARVGPLDHVYGPYGVELHAIPCTVSPAGLRSVHSSGPSVMAEVVSDFYLGPPVDRGGVPLRVDVVTVYDLRMLEGLVIPFHGDEPEPTAYRFRRPASDRPHPRNWRAQAVLGVLQVR</sequence>
<dbReference type="Proteomes" id="UP000256485">
    <property type="component" value="Unassembled WGS sequence"/>
</dbReference>
<evidence type="ECO:0000313" key="1">
    <source>
        <dbReference type="EMBL" id="REF35008.1"/>
    </source>
</evidence>